<dbReference type="InterPro" id="IPR001487">
    <property type="entry name" value="Bromodomain"/>
</dbReference>
<dbReference type="PRINTS" id="PR00503">
    <property type="entry name" value="BROMODOMAIN"/>
</dbReference>
<feature type="compositionally biased region" description="Low complexity" evidence="3">
    <location>
        <begin position="408"/>
        <end position="422"/>
    </location>
</feature>
<sequence length="887" mass="96898">MTTPQSEGVLLNEKPLQATIPSEKQNGVPEVNGHPPPAAKQAASESEVARDSSKMPQQAADEVSKNKNAFSANQALPSSDSASKDQQVSEPKVELKARDEGVSPTDTEMPDVPATDKAEDSTAQPAGQPDLTTDSAPDPSKPEPTESKPDVEMADVGESPRADTNALEEAPAGSTDQAKGTPAATGTADVSGSEANKSSQASAKVPRERDVDSEDEPVAKRTKVEHGEQGGQGEAVKDAMEVDRQAASGQTAAQPEQPEDGEPKPKNLADDLLNDQPISEWQAKQIRAVLAGVKKTKVGFNFRLPVKDLWPMLWTEYSARIPNPVDISLMEKRLRGDGPPYATMGDFKKDLDLLVQNSITFNGDAHEVTASARACRESILSRMALHPPHEPPKPEKKETKAHTREPRAASTSKSMASTAAAKPVTESPVFAIPRESNGVPPVRRNPTDPESRMKRPVKPTHPKDLVYETKRKKKLPLELRFADEVLTELRKAKYYEFNTAFLQPVDPVALNIPSYHKIIKKPMDLGTMANKLAAGEYSNIKEFEKDFELIIKNCRTFNGEDHIVYHQALKLQDLYRAEMSKKDVWMAKHAPPVQQNQARTSPHRDDSDSDDADSEPDVEDEELKQSRHRLATIQKRLEEEQKKINEMVNSGTAEIADVEITQAVVAMLQKQLMAERAKIAALEAKKPAKSKSKSKKSGGSGSSHKKGSVSGGGATGGAKKSAPKKVTPKRRVTQAEKEVIVDSLGNLQSPWLDKAIDLIKKDTGQGENDSGELELDIDSLSEDALAKLYDIVIKAFPHLKVERQQQQQTSAAADPPKKPNKTKKNKPMSKTEQERRIQQLNELRAQAVRGASASQEPIESIEGNGIDAVAQHHDEHESDESVDSEEE</sequence>
<keyword evidence="7" id="KW-1185">Reference proteome</keyword>
<dbReference type="Gene3D" id="1.20.920.10">
    <property type="entry name" value="Bromodomain-like"/>
    <property type="match status" value="2"/>
</dbReference>
<dbReference type="Gene3D" id="1.20.1270.220">
    <property type="match status" value="1"/>
</dbReference>
<evidence type="ECO:0000256" key="3">
    <source>
        <dbReference type="SAM" id="MobiDB-lite"/>
    </source>
</evidence>
<organism evidence="7">
    <name type="scientific">Chaetomium thermophilum (strain DSM 1495 / CBS 144.50 / IMI 039719)</name>
    <name type="common">Thermochaetoides thermophila</name>
    <dbReference type="NCBI Taxonomy" id="759272"/>
    <lineage>
        <taxon>Eukaryota</taxon>
        <taxon>Fungi</taxon>
        <taxon>Dikarya</taxon>
        <taxon>Ascomycota</taxon>
        <taxon>Pezizomycotina</taxon>
        <taxon>Sordariomycetes</taxon>
        <taxon>Sordariomycetidae</taxon>
        <taxon>Sordariales</taxon>
        <taxon>Chaetomiaceae</taxon>
        <taxon>Thermochaetoides</taxon>
    </lineage>
</organism>
<feature type="compositionally biased region" description="Acidic residues" evidence="3">
    <location>
        <begin position="607"/>
        <end position="622"/>
    </location>
</feature>
<evidence type="ECO:0000256" key="1">
    <source>
        <dbReference type="ARBA" id="ARBA00023117"/>
    </source>
</evidence>
<evidence type="ECO:0000259" key="4">
    <source>
        <dbReference type="PROSITE" id="PS50014"/>
    </source>
</evidence>
<evidence type="ECO:0000313" key="7">
    <source>
        <dbReference type="Proteomes" id="UP000008066"/>
    </source>
</evidence>
<dbReference type="KEGG" id="cthr:CTHT_0000880"/>
<dbReference type="SMART" id="SM00297">
    <property type="entry name" value="BROMO"/>
    <property type="match status" value="2"/>
</dbReference>
<dbReference type="eggNOG" id="KOG1474">
    <property type="taxonomic scope" value="Eukaryota"/>
</dbReference>
<feature type="compositionally biased region" description="Basic residues" evidence="3">
    <location>
        <begin position="721"/>
        <end position="732"/>
    </location>
</feature>
<feature type="compositionally biased region" description="Polar residues" evidence="3">
    <location>
        <begin position="188"/>
        <end position="202"/>
    </location>
</feature>
<feature type="compositionally biased region" description="Acidic residues" evidence="3">
    <location>
        <begin position="877"/>
        <end position="887"/>
    </location>
</feature>
<dbReference type="HOGENOM" id="CLU_001499_2_0_1"/>
<dbReference type="CDD" id="cd04369">
    <property type="entry name" value="Bromodomain"/>
    <property type="match status" value="1"/>
</dbReference>
<feature type="domain" description="Bromo" evidence="4">
    <location>
        <begin position="294"/>
        <end position="369"/>
    </location>
</feature>
<feature type="region of interest" description="Disordered" evidence="3">
    <location>
        <begin position="590"/>
        <end position="627"/>
    </location>
</feature>
<dbReference type="PROSITE" id="PS51525">
    <property type="entry name" value="NET"/>
    <property type="match status" value="1"/>
</dbReference>
<feature type="region of interest" description="Disordered" evidence="3">
    <location>
        <begin position="383"/>
        <end position="460"/>
    </location>
</feature>
<dbReference type="OrthoDB" id="784962at2759"/>
<dbReference type="GO" id="GO:0006355">
    <property type="term" value="P:regulation of DNA-templated transcription"/>
    <property type="evidence" value="ECO:0007669"/>
    <property type="project" value="TreeGrafter"/>
</dbReference>
<keyword evidence="1 2" id="KW-0103">Bromodomain</keyword>
<dbReference type="Proteomes" id="UP000008066">
    <property type="component" value="Unassembled WGS sequence"/>
</dbReference>
<accession>G0RYX1</accession>
<feature type="compositionally biased region" description="Basic residues" evidence="3">
    <location>
        <begin position="818"/>
        <end position="827"/>
    </location>
</feature>
<feature type="compositionally biased region" description="Basic and acidic residues" evidence="3">
    <location>
        <begin position="387"/>
        <end position="407"/>
    </location>
</feature>
<dbReference type="InterPro" id="IPR038336">
    <property type="entry name" value="NET_sf"/>
</dbReference>
<reference evidence="6 7" key="1">
    <citation type="journal article" date="2011" name="Cell">
        <title>Insight into structure and assembly of the nuclear pore complex by utilizing the genome of a eukaryotic thermophile.</title>
        <authorList>
            <person name="Amlacher S."/>
            <person name="Sarges P."/>
            <person name="Flemming D."/>
            <person name="van Noort V."/>
            <person name="Kunze R."/>
            <person name="Devos D.P."/>
            <person name="Arumugam M."/>
            <person name="Bork P."/>
            <person name="Hurt E."/>
        </authorList>
    </citation>
    <scope>NUCLEOTIDE SEQUENCE [LARGE SCALE GENOMIC DNA]</scope>
    <source>
        <strain evidence="7">DSM 1495 / CBS 144.50 / IMI 039719</strain>
    </source>
</reference>
<dbReference type="Pfam" id="PF17035">
    <property type="entry name" value="BET"/>
    <property type="match status" value="1"/>
</dbReference>
<dbReference type="InterPro" id="IPR027353">
    <property type="entry name" value="NET_dom"/>
</dbReference>
<name>G0RYX1_CHATD</name>
<dbReference type="InterPro" id="IPR050935">
    <property type="entry name" value="Bromo_chromatin_reader"/>
</dbReference>
<dbReference type="EMBL" id="GL988032">
    <property type="protein sequence ID" value="EGS23399.1"/>
    <property type="molecule type" value="Genomic_DNA"/>
</dbReference>
<dbReference type="PROSITE" id="PS50014">
    <property type="entry name" value="BROMODOMAIN_2"/>
    <property type="match status" value="2"/>
</dbReference>
<evidence type="ECO:0000313" key="6">
    <source>
        <dbReference type="EMBL" id="EGS23399.1"/>
    </source>
</evidence>
<dbReference type="GO" id="GO:0000785">
    <property type="term" value="C:chromatin"/>
    <property type="evidence" value="ECO:0007669"/>
    <property type="project" value="TreeGrafter"/>
</dbReference>
<protein>
    <submittedName>
        <fullName evidence="6">Uncharacterized protein</fullName>
    </submittedName>
</protein>
<feature type="region of interest" description="Disordered" evidence="3">
    <location>
        <begin position="801"/>
        <end position="887"/>
    </location>
</feature>
<dbReference type="GO" id="GO:0006338">
    <property type="term" value="P:chromatin remodeling"/>
    <property type="evidence" value="ECO:0007669"/>
    <property type="project" value="TreeGrafter"/>
</dbReference>
<dbReference type="CDD" id="cd05499">
    <property type="entry name" value="Bromo_BDF1_2_II"/>
    <property type="match status" value="1"/>
</dbReference>
<dbReference type="GeneID" id="18254126"/>
<feature type="region of interest" description="Disordered" evidence="3">
    <location>
        <begin position="684"/>
        <end position="737"/>
    </location>
</feature>
<dbReference type="STRING" id="759272.G0RYX1"/>
<feature type="compositionally biased region" description="Polar residues" evidence="3">
    <location>
        <begin position="121"/>
        <end position="135"/>
    </location>
</feature>
<proteinExistence type="predicted"/>
<feature type="compositionally biased region" description="Basic and acidic residues" evidence="3">
    <location>
        <begin position="235"/>
        <end position="244"/>
    </location>
</feature>
<feature type="compositionally biased region" description="Basic and acidic residues" evidence="3">
    <location>
        <begin position="217"/>
        <end position="228"/>
    </location>
</feature>
<dbReference type="RefSeq" id="XP_006690641.1">
    <property type="nucleotide sequence ID" value="XM_006690578.1"/>
</dbReference>
<feature type="compositionally biased region" description="Basic and acidic residues" evidence="3">
    <location>
        <begin position="91"/>
        <end position="101"/>
    </location>
</feature>
<dbReference type="Pfam" id="PF00439">
    <property type="entry name" value="Bromodomain"/>
    <property type="match status" value="2"/>
</dbReference>
<gene>
    <name evidence="6" type="ORF">CTHT_0000880</name>
</gene>
<dbReference type="InterPro" id="IPR036427">
    <property type="entry name" value="Bromodomain-like_sf"/>
</dbReference>
<feature type="compositionally biased region" description="Basic and acidic residues" evidence="3">
    <location>
        <begin position="140"/>
        <end position="151"/>
    </location>
</feature>
<evidence type="ECO:0000259" key="5">
    <source>
        <dbReference type="PROSITE" id="PS51525"/>
    </source>
</evidence>
<dbReference type="SUPFAM" id="SSF47370">
    <property type="entry name" value="Bromodomain"/>
    <property type="match status" value="2"/>
</dbReference>
<feature type="domain" description="Bromo" evidence="4">
    <location>
        <begin position="493"/>
        <end position="565"/>
    </location>
</feature>
<feature type="region of interest" description="Disordered" evidence="3">
    <location>
        <begin position="1"/>
        <end position="271"/>
    </location>
</feature>
<feature type="compositionally biased region" description="Polar residues" evidence="3">
    <location>
        <begin position="66"/>
        <end position="89"/>
    </location>
</feature>
<dbReference type="PANTHER" id="PTHR22880:SF225">
    <property type="entry name" value="BROMODOMAIN-CONTAINING PROTEIN BET-1-RELATED"/>
    <property type="match status" value="1"/>
</dbReference>
<evidence type="ECO:0000256" key="2">
    <source>
        <dbReference type="PROSITE-ProRule" id="PRU00035"/>
    </source>
</evidence>
<feature type="domain" description="NET" evidence="5">
    <location>
        <begin position="722"/>
        <end position="803"/>
    </location>
</feature>
<dbReference type="AlphaFoldDB" id="G0RYX1"/>
<feature type="compositionally biased region" description="Basic residues" evidence="3">
    <location>
        <begin position="687"/>
        <end position="696"/>
    </location>
</feature>
<dbReference type="OMA" id="KMNIPHY"/>
<dbReference type="PANTHER" id="PTHR22880">
    <property type="entry name" value="FALZ-RELATED BROMODOMAIN-CONTAINING PROTEINS"/>
    <property type="match status" value="1"/>
</dbReference>
<dbReference type="GO" id="GO:0005634">
    <property type="term" value="C:nucleus"/>
    <property type="evidence" value="ECO:0007669"/>
    <property type="project" value="TreeGrafter"/>
</dbReference>